<accession>F0YS63</accession>
<feature type="repeat" description="ANK" evidence="3">
    <location>
        <begin position="1"/>
        <end position="28"/>
    </location>
</feature>
<gene>
    <name evidence="4" type="ORF">AURANDRAFT_9877</name>
</gene>
<evidence type="ECO:0000256" key="3">
    <source>
        <dbReference type="PROSITE-ProRule" id="PRU00023"/>
    </source>
</evidence>
<evidence type="ECO:0000313" key="5">
    <source>
        <dbReference type="Proteomes" id="UP000002729"/>
    </source>
</evidence>
<dbReference type="Pfam" id="PF00023">
    <property type="entry name" value="Ank"/>
    <property type="match status" value="1"/>
</dbReference>
<evidence type="ECO:0000256" key="1">
    <source>
        <dbReference type="ARBA" id="ARBA00022737"/>
    </source>
</evidence>
<evidence type="ECO:0000313" key="4">
    <source>
        <dbReference type="EMBL" id="EGB02046.1"/>
    </source>
</evidence>
<dbReference type="KEGG" id="aaf:AURANDRAFT_9877"/>
<name>F0YS63_AURAN</name>
<feature type="repeat" description="ANK" evidence="3">
    <location>
        <begin position="110"/>
        <end position="137"/>
    </location>
</feature>
<dbReference type="InParanoid" id="F0YS63"/>
<dbReference type="SMART" id="SM00248">
    <property type="entry name" value="ANK"/>
    <property type="match status" value="3"/>
</dbReference>
<dbReference type="InterPro" id="IPR036770">
    <property type="entry name" value="Ankyrin_rpt-contain_sf"/>
</dbReference>
<keyword evidence="2 3" id="KW-0040">ANK repeat</keyword>
<dbReference type="EMBL" id="GL833863">
    <property type="protein sequence ID" value="EGB02046.1"/>
    <property type="molecule type" value="Genomic_DNA"/>
</dbReference>
<dbReference type="Proteomes" id="UP000002729">
    <property type="component" value="Unassembled WGS sequence"/>
</dbReference>
<dbReference type="PANTHER" id="PTHR24171">
    <property type="entry name" value="ANKYRIN REPEAT DOMAIN-CONTAINING PROTEIN 39-RELATED"/>
    <property type="match status" value="1"/>
</dbReference>
<dbReference type="Pfam" id="PF12796">
    <property type="entry name" value="Ank_2"/>
    <property type="match status" value="1"/>
</dbReference>
<dbReference type="AlphaFoldDB" id="F0YS63"/>
<organism evidence="5">
    <name type="scientific">Aureococcus anophagefferens</name>
    <name type="common">Harmful bloom alga</name>
    <dbReference type="NCBI Taxonomy" id="44056"/>
    <lineage>
        <taxon>Eukaryota</taxon>
        <taxon>Sar</taxon>
        <taxon>Stramenopiles</taxon>
        <taxon>Ochrophyta</taxon>
        <taxon>Pelagophyceae</taxon>
        <taxon>Pelagomonadales</taxon>
        <taxon>Pelagomonadaceae</taxon>
        <taxon>Aureococcus</taxon>
    </lineage>
</organism>
<feature type="non-terminal residue" evidence="4">
    <location>
        <position position="137"/>
    </location>
</feature>
<proteinExistence type="predicted"/>
<dbReference type="Gene3D" id="1.25.40.20">
    <property type="entry name" value="Ankyrin repeat-containing domain"/>
    <property type="match status" value="2"/>
</dbReference>
<reference evidence="4 5" key="1">
    <citation type="journal article" date="2011" name="Proc. Natl. Acad. Sci. U.S.A.">
        <title>Niche of harmful alga Aureococcus anophagefferens revealed through ecogenomics.</title>
        <authorList>
            <person name="Gobler C.J."/>
            <person name="Berry D.L."/>
            <person name="Dyhrman S.T."/>
            <person name="Wilhelm S.W."/>
            <person name="Salamov A."/>
            <person name="Lobanov A.V."/>
            <person name="Zhang Y."/>
            <person name="Collier J.L."/>
            <person name="Wurch L.L."/>
            <person name="Kustka A.B."/>
            <person name="Dill B.D."/>
            <person name="Shah M."/>
            <person name="VerBerkmoes N.C."/>
            <person name="Kuo A."/>
            <person name="Terry A."/>
            <person name="Pangilinan J."/>
            <person name="Lindquist E.A."/>
            <person name="Lucas S."/>
            <person name="Paulsen I.T."/>
            <person name="Hattenrath-Lehmann T.K."/>
            <person name="Talmage S.C."/>
            <person name="Walker E.A."/>
            <person name="Koch F."/>
            <person name="Burson A.M."/>
            <person name="Marcoval M.A."/>
            <person name="Tang Y.Z."/>
            <person name="Lecleir G.R."/>
            <person name="Coyne K.J."/>
            <person name="Berg G.M."/>
            <person name="Bertrand E.M."/>
            <person name="Saito M.A."/>
            <person name="Gladyshev V.N."/>
            <person name="Grigoriev I.V."/>
        </authorList>
    </citation>
    <scope>NUCLEOTIDE SEQUENCE [LARGE SCALE GENOMIC DNA]</scope>
    <source>
        <strain evidence="5">CCMP 1984</strain>
    </source>
</reference>
<dbReference type="PROSITE" id="PS50088">
    <property type="entry name" value="ANK_REPEAT"/>
    <property type="match status" value="3"/>
</dbReference>
<evidence type="ECO:0000256" key="2">
    <source>
        <dbReference type="ARBA" id="ARBA00023043"/>
    </source>
</evidence>
<keyword evidence="1" id="KW-0677">Repeat</keyword>
<dbReference type="RefSeq" id="XP_009043256.1">
    <property type="nucleotide sequence ID" value="XM_009045008.1"/>
</dbReference>
<sequence length="137" mass="14815">MHQAAEKGLFHLVEALIAAGEPVNQPDPRVSGWTALSYAANWGHGEIVRILLAAGANPNQRDVYGRTPLLHNMHNGRPRAPEGEERVEFSADTFHQLVQAGAWIDCPDSADGSPLIYAVESGYSECVEYLVAHGADV</sequence>
<dbReference type="GeneID" id="20229471"/>
<dbReference type="SUPFAM" id="SSF48403">
    <property type="entry name" value="Ankyrin repeat"/>
    <property type="match status" value="1"/>
</dbReference>
<dbReference type="OrthoDB" id="426293at2759"/>
<feature type="repeat" description="ANK" evidence="3">
    <location>
        <begin position="31"/>
        <end position="63"/>
    </location>
</feature>
<dbReference type="eggNOG" id="KOG0504">
    <property type="taxonomic scope" value="Eukaryota"/>
</dbReference>
<keyword evidence="5" id="KW-1185">Reference proteome</keyword>
<protein>
    <submittedName>
        <fullName evidence="4">Uncharacterized protein</fullName>
    </submittedName>
</protein>
<dbReference type="PROSITE" id="PS50297">
    <property type="entry name" value="ANK_REP_REGION"/>
    <property type="match status" value="2"/>
</dbReference>
<dbReference type="PRINTS" id="PR01415">
    <property type="entry name" value="ANKYRIN"/>
</dbReference>
<dbReference type="InterPro" id="IPR002110">
    <property type="entry name" value="Ankyrin_rpt"/>
</dbReference>